<reference evidence="2" key="1">
    <citation type="submission" date="2016-11" db="UniProtKB">
        <authorList>
            <consortium name="WormBaseParasite"/>
        </authorList>
    </citation>
    <scope>IDENTIFICATION</scope>
</reference>
<dbReference type="WBParaSite" id="Csp11.Scaffold532.g3178.t1">
    <property type="protein sequence ID" value="Csp11.Scaffold532.g3178.t1"/>
    <property type="gene ID" value="Csp11.Scaffold532.g3178"/>
</dbReference>
<dbReference type="AlphaFoldDB" id="A0A1I7T7I9"/>
<evidence type="ECO:0000313" key="2">
    <source>
        <dbReference type="WBParaSite" id="Csp11.Scaffold532.g3178.t1"/>
    </source>
</evidence>
<accession>A0A1I7T7I9</accession>
<sequence>MANVQLRDARERHACLKLLFMLNMDPDLAYEKMCQMVHWRGVEVVPRGGESIRVASPVPEEIQRGLRVPQNTIQILFDRFAQGNFEYDETEEYMYTKHTNDLIMIIIYGGCIKITQYGTFTNTRRFKASSDTDYEYLNNAAKDFHRRMKTMEVLEKLVINVDEYSYNIVDKIEYIKFIKAILRQEWLTAIRVRRLNLFLYNEAEDDVREPFMELWERFDIECLKDIRLRLKHAPLVPFLKDLEKTEKWRKANCVEIDEKWTPGRFLSFQPKIGNTRMVKIKKWTIPRLSEKFTTFYVSVDDSSILNKSTIQVEEPFNMREVRGCFPDFTTWIDEEDTYELVKTSKQNAKIKVSYKFKPNKFTVRLQEIKTKLMMQTTNTIPDQNPPRSRSK</sequence>
<dbReference type="Proteomes" id="UP000095282">
    <property type="component" value="Unplaced"/>
</dbReference>
<evidence type="ECO:0000313" key="1">
    <source>
        <dbReference type="Proteomes" id="UP000095282"/>
    </source>
</evidence>
<organism evidence="1 2">
    <name type="scientific">Caenorhabditis tropicalis</name>
    <dbReference type="NCBI Taxonomy" id="1561998"/>
    <lineage>
        <taxon>Eukaryota</taxon>
        <taxon>Metazoa</taxon>
        <taxon>Ecdysozoa</taxon>
        <taxon>Nematoda</taxon>
        <taxon>Chromadorea</taxon>
        <taxon>Rhabditida</taxon>
        <taxon>Rhabditina</taxon>
        <taxon>Rhabditomorpha</taxon>
        <taxon>Rhabditoidea</taxon>
        <taxon>Rhabditidae</taxon>
        <taxon>Peloderinae</taxon>
        <taxon>Caenorhabditis</taxon>
    </lineage>
</organism>
<proteinExistence type="predicted"/>
<keyword evidence="1" id="KW-1185">Reference proteome</keyword>
<protein>
    <submittedName>
        <fullName evidence="2">FTH domain-containing protein</fullName>
    </submittedName>
</protein>
<name>A0A1I7T7I9_9PELO</name>